<dbReference type="Pfam" id="PF00450">
    <property type="entry name" value="Peptidase_S10"/>
    <property type="match status" value="1"/>
</dbReference>
<keyword evidence="5" id="KW-0645">Protease</keyword>
<evidence type="ECO:0000256" key="4">
    <source>
        <dbReference type="ARBA" id="ARBA00022645"/>
    </source>
</evidence>
<dbReference type="PROSITE" id="PS00560">
    <property type="entry name" value="CARBOXYPEPT_SER_HIS"/>
    <property type="match status" value="1"/>
</dbReference>
<evidence type="ECO:0000256" key="6">
    <source>
        <dbReference type="ARBA" id="ARBA00022692"/>
    </source>
</evidence>
<evidence type="ECO:0000256" key="15">
    <source>
        <dbReference type="ARBA" id="ARBA00038895"/>
    </source>
</evidence>
<evidence type="ECO:0000256" key="19">
    <source>
        <dbReference type="SAM" id="MobiDB-lite"/>
    </source>
</evidence>
<sequence length="664" mass="73300">MSSHPVSGPSTVTGSRRQLSLESEINQRRNTPPNQLKRQSTSTNSTPSASDFYIPSLPGQPSSSSLVLYGGHLSFSPLGSDISPESKDESYGFFFLNRARHIANKPILMVWLNGGPGCSSFDGAIMELGPLRMVLKGDGQLKEVDGAWNEYVNMLFIDQPTGTGYSVGNESTWPHELDVSSDHLINLLLRFFAIFPEFQKMDLYLGGESFAGQYIPYLADAILKKSSFQAPLKGILIGNGWVDPVAQYLGYHEFAFQAGLIAQSSPAAKTVMTAVEQCNRTINEMGIDKVPIHIQACEGILSAITDSTVQTVNSQKMCLNMYDIRLVDTYPACGMTWPPDLADMKPYLSRKDVKKAFHADRKIDDWVECNGRVGSSFWTRSSRPSVTLLPGLLERLEVLLFSGDQDLICCHTGTEKMIDSLTWNGHKGWTSNSELQEWKVNGTHAGQWRQDRNLTYALIANGSHMAPYDVPFVAQDMILRFLHLDVLDAAGPAADVSSGIGKEPETVLHRVHLNNTLLETTPSSASLPPSIPNTLGSTTTDSNYYNASSAGIIIVMLGGALGLLFLWRRKLRRSGTGDFAQRSGPEITIHDDYSSHHLQENEGGGNGVKFMRVPSHDNLNEGNERNVKHEDDDEHELDELVVDRKSKKNGGDYYDTIDHEGKIR</sequence>
<feature type="region of interest" description="Disordered" evidence="19">
    <location>
        <begin position="590"/>
        <end position="664"/>
    </location>
</feature>
<dbReference type="EC" id="3.4.16.6" evidence="15"/>
<evidence type="ECO:0000256" key="11">
    <source>
        <dbReference type="ARBA" id="ARBA00023034"/>
    </source>
</evidence>
<dbReference type="SUPFAM" id="SSF53474">
    <property type="entry name" value="alpha/beta-Hydrolases"/>
    <property type="match status" value="1"/>
</dbReference>
<dbReference type="GO" id="GO:0006915">
    <property type="term" value="P:apoptotic process"/>
    <property type="evidence" value="ECO:0007669"/>
    <property type="project" value="UniProtKB-KW"/>
</dbReference>
<organism evidence="22">
    <name type="scientific">Melampsora larici-populina (strain 98AG31 / pathotype 3-4-7)</name>
    <name type="common">Poplar leaf rust fungus</name>
    <dbReference type="NCBI Taxonomy" id="747676"/>
    <lineage>
        <taxon>Eukaryota</taxon>
        <taxon>Fungi</taxon>
        <taxon>Dikarya</taxon>
        <taxon>Basidiomycota</taxon>
        <taxon>Pucciniomycotina</taxon>
        <taxon>Pucciniomycetes</taxon>
        <taxon>Pucciniales</taxon>
        <taxon>Melampsoraceae</taxon>
        <taxon>Melampsora</taxon>
    </lineage>
</organism>
<dbReference type="InParanoid" id="F4RKG1"/>
<dbReference type="PANTHER" id="PTHR11802">
    <property type="entry name" value="SERINE PROTEASE FAMILY S10 SERINE CARBOXYPEPTIDASE"/>
    <property type="match status" value="1"/>
</dbReference>
<evidence type="ECO:0000256" key="14">
    <source>
        <dbReference type="ARBA" id="ARBA00037042"/>
    </source>
</evidence>
<evidence type="ECO:0000256" key="18">
    <source>
        <dbReference type="ARBA" id="ARBA00042717"/>
    </source>
</evidence>
<keyword evidence="12 20" id="KW-0472">Membrane</keyword>
<dbReference type="STRING" id="747676.F4RKG1"/>
<comment type="similarity">
    <text evidence="3">Belongs to the peptidase S10 family.</text>
</comment>
<evidence type="ECO:0000256" key="10">
    <source>
        <dbReference type="ARBA" id="ARBA00022989"/>
    </source>
</evidence>
<evidence type="ECO:0000313" key="22">
    <source>
        <dbReference type="Proteomes" id="UP000001072"/>
    </source>
</evidence>
<feature type="transmembrane region" description="Helical" evidence="20">
    <location>
        <begin position="544"/>
        <end position="567"/>
    </location>
</feature>
<dbReference type="Gene3D" id="3.40.50.1820">
    <property type="entry name" value="alpha/beta hydrolase"/>
    <property type="match status" value="1"/>
</dbReference>
<comment type="function">
    <text evidence="14">Protease with a carboxypeptidase B-like function involved in the C-terminal processing of the lysine and arginine residues from protein precursors. Promotes cell fusion and is involved in the programmed cell death.</text>
</comment>
<dbReference type="EMBL" id="GL883105">
    <property type="protein sequence ID" value="EGG07187.1"/>
    <property type="molecule type" value="Genomic_DNA"/>
</dbReference>
<keyword evidence="7" id="KW-0053">Apoptosis</keyword>
<dbReference type="eggNOG" id="KOG1282">
    <property type="taxonomic scope" value="Eukaryota"/>
</dbReference>
<evidence type="ECO:0000256" key="5">
    <source>
        <dbReference type="ARBA" id="ARBA00022670"/>
    </source>
</evidence>
<feature type="compositionally biased region" description="Polar residues" evidence="19">
    <location>
        <begin position="1"/>
        <end position="49"/>
    </location>
</feature>
<keyword evidence="4 21" id="KW-0121">Carboxypeptidase</keyword>
<dbReference type="GO" id="GO:0006508">
    <property type="term" value="P:proteolysis"/>
    <property type="evidence" value="ECO:0007669"/>
    <property type="project" value="UniProtKB-KW"/>
</dbReference>
<dbReference type="FunCoup" id="F4RKG1">
    <property type="interactions" value="237"/>
</dbReference>
<evidence type="ECO:0000256" key="2">
    <source>
        <dbReference type="ARBA" id="ARBA00004393"/>
    </source>
</evidence>
<dbReference type="GO" id="GO:0005802">
    <property type="term" value="C:trans-Golgi network"/>
    <property type="evidence" value="ECO:0007669"/>
    <property type="project" value="TreeGrafter"/>
</dbReference>
<evidence type="ECO:0000256" key="16">
    <source>
        <dbReference type="ARBA" id="ARBA00040403"/>
    </source>
</evidence>
<dbReference type="GeneID" id="18925796"/>
<dbReference type="KEGG" id="mlr:MELLADRAFT_116360"/>
<evidence type="ECO:0000256" key="1">
    <source>
        <dbReference type="ARBA" id="ARBA00001003"/>
    </source>
</evidence>
<evidence type="ECO:0000256" key="20">
    <source>
        <dbReference type="SAM" id="Phobius"/>
    </source>
</evidence>
<evidence type="ECO:0000256" key="8">
    <source>
        <dbReference type="ARBA" id="ARBA00022729"/>
    </source>
</evidence>
<keyword evidence="6 20" id="KW-0812">Transmembrane</keyword>
<keyword evidence="22" id="KW-1185">Reference proteome</keyword>
<feature type="compositionally biased region" description="Acidic residues" evidence="19">
    <location>
        <begin position="631"/>
        <end position="640"/>
    </location>
</feature>
<evidence type="ECO:0000256" key="17">
    <source>
        <dbReference type="ARBA" id="ARBA00040628"/>
    </source>
</evidence>
<dbReference type="Proteomes" id="UP000001072">
    <property type="component" value="Unassembled WGS sequence"/>
</dbReference>
<dbReference type="InterPro" id="IPR001563">
    <property type="entry name" value="Peptidase_S10"/>
</dbReference>
<dbReference type="HOGENOM" id="CLU_008523_11_1_1"/>
<dbReference type="GO" id="GO:0004185">
    <property type="term" value="F:serine-type carboxypeptidase activity"/>
    <property type="evidence" value="ECO:0007669"/>
    <property type="project" value="UniProtKB-EC"/>
</dbReference>
<dbReference type="PRINTS" id="PR00724">
    <property type="entry name" value="CRBOXYPTASEC"/>
</dbReference>
<proteinExistence type="inferred from homology"/>
<dbReference type="VEuPathDB" id="FungiDB:MELLADRAFT_116360"/>
<dbReference type="AlphaFoldDB" id="F4RKG1"/>
<accession>F4RKG1</accession>
<feature type="region of interest" description="Disordered" evidence="19">
    <location>
        <begin position="1"/>
        <end position="55"/>
    </location>
</feature>
<keyword evidence="11" id="KW-0333">Golgi apparatus</keyword>
<dbReference type="MEROPS" id="S10.007"/>
<gene>
    <name evidence="21" type="ORF">MELLADRAFT_116360</name>
</gene>
<keyword evidence="10 20" id="KW-1133">Transmembrane helix</keyword>
<name>F4RKG1_MELLP</name>
<evidence type="ECO:0000313" key="21">
    <source>
        <dbReference type="EMBL" id="EGG07187.1"/>
    </source>
</evidence>
<feature type="compositionally biased region" description="Basic and acidic residues" evidence="19">
    <location>
        <begin position="590"/>
        <end position="600"/>
    </location>
</feature>
<dbReference type="FunFam" id="3.40.50.1820:FF:000121">
    <property type="entry name" value="Carboxypeptidase D"/>
    <property type="match status" value="1"/>
</dbReference>
<comment type="catalytic activity">
    <reaction evidence="1">
        <text>Preferential release of a C-terminal arginine or lysine residue.</text>
        <dbReference type="EC" id="3.4.16.6"/>
    </reaction>
</comment>
<keyword evidence="8" id="KW-0732">Signal</keyword>
<evidence type="ECO:0000256" key="7">
    <source>
        <dbReference type="ARBA" id="ARBA00022703"/>
    </source>
</evidence>
<dbReference type="OrthoDB" id="443318at2759"/>
<comment type="subcellular location">
    <subcellularLocation>
        <location evidence="2">Golgi apparatus</location>
        <location evidence="2">trans-Golgi network membrane</location>
        <topology evidence="2">Single-pass type I membrane protein</topology>
    </subcellularLocation>
</comment>
<evidence type="ECO:0000256" key="3">
    <source>
        <dbReference type="ARBA" id="ARBA00009431"/>
    </source>
</evidence>
<evidence type="ECO:0000256" key="12">
    <source>
        <dbReference type="ARBA" id="ARBA00023136"/>
    </source>
</evidence>
<dbReference type="RefSeq" id="XP_007409629.1">
    <property type="nucleotide sequence ID" value="XM_007409567.1"/>
</dbReference>
<keyword evidence="13" id="KW-0325">Glycoprotein</keyword>
<reference evidence="22" key="1">
    <citation type="journal article" date="2011" name="Proc. Natl. Acad. Sci. U.S.A.">
        <title>Obligate biotrophy features unraveled by the genomic analysis of rust fungi.</title>
        <authorList>
            <person name="Duplessis S."/>
            <person name="Cuomo C.A."/>
            <person name="Lin Y.-C."/>
            <person name="Aerts A."/>
            <person name="Tisserant E."/>
            <person name="Veneault-Fourrey C."/>
            <person name="Joly D.L."/>
            <person name="Hacquard S."/>
            <person name="Amselem J."/>
            <person name="Cantarel B.L."/>
            <person name="Chiu R."/>
            <person name="Coutinho P.M."/>
            <person name="Feau N."/>
            <person name="Field M."/>
            <person name="Frey P."/>
            <person name="Gelhaye E."/>
            <person name="Goldberg J."/>
            <person name="Grabherr M.G."/>
            <person name="Kodira C.D."/>
            <person name="Kohler A."/>
            <person name="Kuees U."/>
            <person name="Lindquist E.A."/>
            <person name="Lucas S.M."/>
            <person name="Mago R."/>
            <person name="Mauceli E."/>
            <person name="Morin E."/>
            <person name="Murat C."/>
            <person name="Pangilinan J.L."/>
            <person name="Park R."/>
            <person name="Pearson M."/>
            <person name="Quesneville H."/>
            <person name="Rouhier N."/>
            <person name="Sakthikumar S."/>
            <person name="Salamov A.A."/>
            <person name="Schmutz J."/>
            <person name="Selles B."/>
            <person name="Shapiro H."/>
            <person name="Tanguay P."/>
            <person name="Tuskan G.A."/>
            <person name="Henrissat B."/>
            <person name="Van de Peer Y."/>
            <person name="Rouze P."/>
            <person name="Ellis J.G."/>
            <person name="Dodds P.N."/>
            <person name="Schein J.E."/>
            <person name="Zhong S."/>
            <person name="Hamelin R.C."/>
            <person name="Grigoriev I.V."/>
            <person name="Szabo L.J."/>
            <person name="Martin F."/>
        </authorList>
    </citation>
    <scope>NUCLEOTIDE SEQUENCE [LARGE SCALE GENOMIC DNA]</scope>
    <source>
        <strain evidence="22">98AG31 / pathotype 3-4-7</strain>
    </source>
</reference>
<feature type="compositionally biased region" description="Basic and acidic residues" evidence="19">
    <location>
        <begin position="614"/>
        <end position="630"/>
    </location>
</feature>
<keyword evidence="9" id="KW-0378">Hydrolase</keyword>
<protein>
    <recommendedName>
        <fullName evidence="17">Pheromone-processing carboxypeptidase KEX1</fullName>
        <ecNumber evidence="15">3.4.16.6</ecNumber>
    </recommendedName>
    <alternativeName>
        <fullName evidence="18">Carboxypeptidase D</fullName>
    </alternativeName>
    <alternativeName>
        <fullName evidence="16">Pheromone-processing carboxypeptidase kex1</fullName>
    </alternativeName>
</protein>
<dbReference type="InterPro" id="IPR033124">
    <property type="entry name" value="Ser_caboxypep_his_AS"/>
</dbReference>
<evidence type="ECO:0000256" key="9">
    <source>
        <dbReference type="ARBA" id="ARBA00022801"/>
    </source>
</evidence>
<evidence type="ECO:0000256" key="13">
    <source>
        <dbReference type="ARBA" id="ARBA00023180"/>
    </source>
</evidence>
<dbReference type="PANTHER" id="PTHR11802:SF190">
    <property type="entry name" value="PHEROMONE-PROCESSING CARBOXYPEPTIDASE KEX1"/>
    <property type="match status" value="1"/>
</dbReference>
<dbReference type="InterPro" id="IPR029058">
    <property type="entry name" value="AB_hydrolase_fold"/>
</dbReference>